<dbReference type="EMBL" id="LN554846">
    <property type="protein sequence ID" value="CED71171.1"/>
    <property type="molecule type" value="Genomic_DNA"/>
</dbReference>
<evidence type="ECO:0000256" key="3">
    <source>
        <dbReference type="ARBA" id="ARBA00022692"/>
    </source>
</evidence>
<keyword evidence="13" id="KW-1185">Reference proteome</keyword>
<comment type="subcellular location">
    <subcellularLocation>
        <location evidence="1">Membrane</location>
        <topology evidence="1">Multi-pass membrane protein</topology>
    </subcellularLocation>
</comment>
<sequence length="367" mass="41928">MLDESKRYYYHIRLLIVLCAILILITLPNQVQARTLKVGTYHCPPFIFNAEAKGQNGLSMMLWQRIAETMGVGYSVQNYELEDLLLSAEKEIIDVGVSCISITPDREEHVDFSHSFYETHLAIAVKKQSYWDSFISVITNSKLWKVIGAFFFVAMMVGSFYYCLEHKKNDKLYSMPTKMGRLAEAFILGILFISKGPFNYFEFKTLPARMMTVLLAMFSTVFIASITAILASSLTLEQLRFDVKGVNDLSKIKTGALKSTTSSLFLSDHSIAHEKYNTMDDLLIALDNDEISAVVSDDAVLRYMIKQGKTEGYFSDFTVLPYQLEKQNYGLILIEGSPYAEEINRALLHIRETTEWHEILSEYFIEK</sequence>
<gene>
    <name evidence="12" type="ORF">AWOD_I_1085</name>
</gene>
<dbReference type="KEGG" id="awd:AWOD_I_1085"/>
<proteinExistence type="predicted"/>
<dbReference type="PANTHER" id="PTHR18966">
    <property type="entry name" value="IONOTROPIC GLUTAMATE RECEPTOR"/>
    <property type="match status" value="1"/>
</dbReference>
<dbReference type="SMART" id="SM00062">
    <property type="entry name" value="PBPb"/>
    <property type="match status" value="1"/>
</dbReference>
<dbReference type="Pfam" id="PF00497">
    <property type="entry name" value="SBP_bac_3"/>
    <property type="match status" value="1"/>
</dbReference>
<evidence type="ECO:0000256" key="5">
    <source>
        <dbReference type="ARBA" id="ARBA00023065"/>
    </source>
</evidence>
<keyword evidence="6 10" id="KW-0472">Membrane</keyword>
<feature type="transmembrane region" description="Helical" evidence="10">
    <location>
        <begin position="185"/>
        <end position="201"/>
    </location>
</feature>
<accession>A0A090IKG7</accession>
<evidence type="ECO:0000256" key="6">
    <source>
        <dbReference type="ARBA" id="ARBA00023136"/>
    </source>
</evidence>
<feature type="domain" description="Solute-binding protein family 3/N-terminal" evidence="11">
    <location>
        <begin position="35"/>
        <end position="367"/>
    </location>
</feature>
<evidence type="ECO:0000256" key="7">
    <source>
        <dbReference type="ARBA" id="ARBA00023170"/>
    </source>
</evidence>
<dbReference type="OrthoDB" id="9799090at2"/>
<keyword evidence="5" id="KW-0406">Ion transport</keyword>
<keyword evidence="9" id="KW-0407">Ion channel</keyword>
<evidence type="ECO:0000256" key="2">
    <source>
        <dbReference type="ARBA" id="ARBA00022448"/>
    </source>
</evidence>
<protein>
    <submittedName>
        <fullName evidence="12">Extracellular solute-binding protein</fullName>
    </submittedName>
</protein>
<feature type="transmembrane region" description="Helical" evidence="10">
    <location>
        <begin position="213"/>
        <end position="236"/>
    </location>
</feature>
<dbReference type="STRING" id="80852.AWOD_I_1085"/>
<dbReference type="GO" id="GO:0015276">
    <property type="term" value="F:ligand-gated monoatomic ion channel activity"/>
    <property type="evidence" value="ECO:0007669"/>
    <property type="project" value="InterPro"/>
</dbReference>
<organism evidence="12 13">
    <name type="scientific">Aliivibrio wodanis</name>
    <dbReference type="NCBI Taxonomy" id="80852"/>
    <lineage>
        <taxon>Bacteria</taxon>
        <taxon>Pseudomonadati</taxon>
        <taxon>Pseudomonadota</taxon>
        <taxon>Gammaproteobacteria</taxon>
        <taxon>Vibrionales</taxon>
        <taxon>Vibrionaceae</taxon>
        <taxon>Aliivibrio</taxon>
    </lineage>
</organism>
<dbReference type="InterPro" id="IPR015683">
    <property type="entry name" value="Ionotropic_Glu_rcpt"/>
</dbReference>
<dbReference type="SUPFAM" id="SSF53850">
    <property type="entry name" value="Periplasmic binding protein-like II"/>
    <property type="match status" value="1"/>
</dbReference>
<dbReference type="GeneID" id="28540649"/>
<dbReference type="InterPro" id="IPR001638">
    <property type="entry name" value="Solute-binding_3/MltF_N"/>
</dbReference>
<feature type="transmembrane region" description="Helical" evidence="10">
    <location>
        <begin position="143"/>
        <end position="164"/>
    </location>
</feature>
<dbReference type="HOGENOM" id="CLU_019602_21_0_6"/>
<evidence type="ECO:0000256" key="10">
    <source>
        <dbReference type="SAM" id="Phobius"/>
    </source>
</evidence>
<keyword evidence="3 10" id="KW-0812">Transmembrane</keyword>
<evidence type="ECO:0000313" key="13">
    <source>
        <dbReference type="Proteomes" id="UP000032427"/>
    </source>
</evidence>
<keyword evidence="2" id="KW-0813">Transport</keyword>
<dbReference type="Gene3D" id="3.40.190.10">
    <property type="entry name" value="Periplasmic binding protein-like II"/>
    <property type="match status" value="3"/>
</dbReference>
<keyword evidence="4 10" id="KW-1133">Transmembrane helix</keyword>
<keyword evidence="8" id="KW-0325">Glycoprotein</keyword>
<dbReference type="Proteomes" id="UP000032427">
    <property type="component" value="Chromosome 1"/>
</dbReference>
<dbReference type="PATRIC" id="fig|80852.17.peg.1112"/>
<dbReference type="GO" id="GO:0016020">
    <property type="term" value="C:membrane"/>
    <property type="evidence" value="ECO:0007669"/>
    <property type="project" value="UniProtKB-SubCell"/>
</dbReference>
<dbReference type="Pfam" id="PF00060">
    <property type="entry name" value="Lig_chan"/>
    <property type="match status" value="1"/>
</dbReference>
<keyword evidence="7" id="KW-0675">Receptor</keyword>
<evidence type="ECO:0000259" key="11">
    <source>
        <dbReference type="SMART" id="SM00062"/>
    </source>
</evidence>
<evidence type="ECO:0000256" key="9">
    <source>
        <dbReference type="ARBA" id="ARBA00023303"/>
    </source>
</evidence>
<evidence type="ECO:0000256" key="4">
    <source>
        <dbReference type="ARBA" id="ARBA00022989"/>
    </source>
</evidence>
<evidence type="ECO:0000313" key="12">
    <source>
        <dbReference type="EMBL" id="CED71171.1"/>
    </source>
</evidence>
<reference evidence="13" key="1">
    <citation type="submission" date="2014-09" db="EMBL/GenBank/DDBJ databases">
        <authorList>
            <person name="Hjerde E."/>
        </authorList>
    </citation>
    <scope>NUCLEOTIDE SEQUENCE [LARGE SCALE GENOMIC DNA]</scope>
    <source>
        <strain evidence="13">06/09/139</strain>
    </source>
</reference>
<name>A0A090IKG7_9GAMM</name>
<dbReference type="InterPro" id="IPR001320">
    <property type="entry name" value="Iontro_rcpt_C"/>
</dbReference>
<evidence type="ECO:0000256" key="1">
    <source>
        <dbReference type="ARBA" id="ARBA00004141"/>
    </source>
</evidence>
<evidence type="ECO:0000256" key="8">
    <source>
        <dbReference type="ARBA" id="ARBA00023180"/>
    </source>
</evidence>
<dbReference type="AlphaFoldDB" id="A0A090IKG7"/>